<dbReference type="AlphaFoldDB" id="A0A9W7GPK8"/>
<keyword evidence="3" id="KW-1185">Reference proteome</keyword>
<protein>
    <submittedName>
        <fullName evidence="2">Uncharacterized protein</fullName>
    </submittedName>
</protein>
<comment type="caution">
    <text evidence="2">The sequence shown here is derived from an EMBL/GenBank/DDBJ whole genome shotgun (WGS) entry which is preliminary data.</text>
</comment>
<evidence type="ECO:0000313" key="2">
    <source>
        <dbReference type="EMBL" id="GMI48709.1"/>
    </source>
</evidence>
<name>A0A9W7GPK8_9STRA</name>
<evidence type="ECO:0000256" key="1">
    <source>
        <dbReference type="SAM" id="MobiDB-lite"/>
    </source>
</evidence>
<sequence length="106" mass="11336">MTDFDEWLIIDTDGQILDNEDEFEAVSSTKGPQGDPDKAGQRYTVGAGGEELDPIAMLKMRMGGKKKKKKGKKKSQGYAVTCALEAIKGEKKIKQGGGGGGRRGVC</sequence>
<accession>A0A9W7GPK8</accession>
<gene>
    <name evidence="2" type="ORF">TrCOL_g11523</name>
</gene>
<dbReference type="EMBL" id="BRYA01000418">
    <property type="protein sequence ID" value="GMI48709.1"/>
    <property type="molecule type" value="Genomic_DNA"/>
</dbReference>
<feature type="region of interest" description="Disordered" evidence="1">
    <location>
        <begin position="24"/>
        <end position="46"/>
    </location>
</feature>
<dbReference type="Proteomes" id="UP001165065">
    <property type="component" value="Unassembled WGS sequence"/>
</dbReference>
<reference evidence="3" key="1">
    <citation type="journal article" date="2023" name="Commun. Biol.">
        <title>Genome analysis of Parmales, the sister group of diatoms, reveals the evolutionary specialization of diatoms from phago-mixotrophs to photoautotrophs.</title>
        <authorList>
            <person name="Ban H."/>
            <person name="Sato S."/>
            <person name="Yoshikawa S."/>
            <person name="Yamada K."/>
            <person name="Nakamura Y."/>
            <person name="Ichinomiya M."/>
            <person name="Sato N."/>
            <person name="Blanc-Mathieu R."/>
            <person name="Endo H."/>
            <person name="Kuwata A."/>
            <person name="Ogata H."/>
        </authorList>
    </citation>
    <scope>NUCLEOTIDE SEQUENCE [LARGE SCALE GENOMIC DNA]</scope>
</reference>
<evidence type="ECO:0000313" key="3">
    <source>
        <dbReference type="Proteomes" id="UP001165065"/>
    </source>
</evidence>
<organism evidence="2 3">
    <name type="scientific">Triparma columacea</name>
    <dbReference type="NCBI Taxonomy" id="722753"/>
    <lineage>
        <taxon>Eukaryota</taxon>
        <taxon>Sar</taxon>
        <taxon>Stramenopiles</taxon>
        <taxon>Ochrophyta</taxon>
        <taxon>Bolidophyceae</taxon>
        <taxon>Parmales</taxon>
        <taxon>Triparmaceae</taxon>
        <taxon>Triparma</taxon>
    </lineage>
</organism>
<proteinExistence type="predicted"/>